<dbReference type="PROSITE" id="PS50987">
    <property type="entry name" value="HTH_ARSR_2"/>
    <property type="match status" value="1"/>
</dbReference>
<dbReference type="Proteomes" id="UP000248688">
    <property type="component" value="Chromosome"/>
</dbReference>
<gene>
    <name evidence="5" type="ORF">DN752_04630</name>
</gene>
<dbReference type="InterPro" id="IPR036388">
    <property type="entry name" value="WH-like_DNA-bd_sf"/>
</dbReference>
<sequence>MNNNCIRVLADPVQIKECKKTLYKLEEQLNLATQIFNLSGNAARLKILFLLHKEGEMCPCDLSDILDISVGGISQHLRKLKDGKLVKYKKVGQTVFYSIVEDNIQAIRPVLDSLLNNNNKKESIS</sequence>
<evidence type="ECO:0000256" key="1">
    <source>
        <dbReference type="ARBA" id="ARBA00023015"/>
    </source>
</evidence>
<keyword evidence="6" id="KW-1185">Reference proteome</keyword>
<dbReference type="SUPFAM" id="SSF46785">
    <property type="entry name" value="Winged helix' DNA-binding domain"/>
    <property type="match status" value="1"/>
</dbReference>
<dbReference type="AlphaFoldDB" id="A0A2Z4IG61"/>
<protein>
    <submittedName>
        <fullName evidence="5">Transcriptional regulator</fullName>
    </submittedName>
</protein>
<dbReference type="GO" id="GO:0003677">
    <property type="term" value="F:DNA binding"/>
    <property type="evidence" value="ECO:0007669"/>
    <property type="project" value="UniProtKB-KW"/>
</dbReference>
<dbReference type="InterPro" id="IPR051081">
    <property type="entry name" value="HTH_MetalResp_TranReg"/>
</dbReference>
<dbReference type="NCBIfam" id="NF033788">
    <property type="entry name" value="HTH_metalloreg"/>
    <property type="match status" value="1"/>
</dbReference>
<dbReference type="InterPro" id="IPR001845">
    <property type="entry name" value="HTH_ArsR_DNA-bd_dom"/>
</dbReference>
<dbReference type="InterPro" id="IPR036390">
    <property type="entry name" value="WH_DNA-bd_sf"/>
</dbReference>
<dbReference type="CDD" id="cd00090">
    <property type="entry name" value="HTH_ARSR"/>
    <property type="match status" value="1"/>
</dbReference>
<dbReference type="EMBL" id="CP030041">
    <property type="protein sequence ID" value="AWW29478.1"/>
    <property type="molecule type" value="Genomic_DNA"/>
</dbReference>
<dbReference type="RefSeq" id="WP_112782879.1">
    <property type="nucleotide sequence ID" value="NZ_CP030041.1"/>
</dbReference>
<dbReference type="PRINTS" id="PR00778">
    <property type="entry name" value="HTHARSR"/>
</dbReference>
<keyword evidence="1" id="KW-0805">Transcription regulation</keyword>
<dbReference type="PANTHER" id="PTHR33154">
    <property type="entry name" value="TRANSCRIPTIONAL REGULATOR, ARSR FAMILY"/>
    <property type="match status" value="1"/>
</dbReference>
<evidence type="ECO:0000259" key="4">
    <source>
        <dbReference type="PROSITE" id="PS50987"/>
    </source>
</evidence>
<evidence type="ECO:0000313" key="6">
    <source>
        <dbReference type="Proteomes" id="UP000248688"/>
    </source>
</evidence>
<dbReference type="Pfam" id="PF01022">
    <property type="entry name" value="HTH_5"/>
    <property type="match status" value="1"/>
</dbReference>
<dbReference type="InterPro" id="IPR011991">
    <property type="entry name" value="ArsR-like_HTH"/>
</dbReference>
<dbReference type="GO" id="GO:0003700">
    <property type="term" value="F:DNA-binding transcription factor activity"/>
    <property type="evidence" value="ECO:0007669"/>
    <property type="project" value="InterPro"/>
</dbReference>
<evidence type="ECO:0000256" key="2">
    <source>
        <dbReference type="ARBA" id="ARBA00023125"/>
    </source>
</evidence>
<feature type="domain" description="HTH arsR-type" evidence="4">
    <location>
        <begin position="25"/>
        <end position="122"/>
    </location>
</feature>
<evidence type="ECO:0000256" key="3">
    <source>
        <dbReference type="ARBA" id="ARBA00023163"/>
    </source>
</evidence>
<dbReference type="PANTHER" id="PTHR33154:SF18">
    <property type="entry name" value="ARSENICAL RESISTANCE OPERON REPRESSOR"/>
    <property type="match status" value="1"/>
</dbReference>
<organism evidence="5 6">
    <name type="scientific">Echinicola strongylocentroti</name>
    <dbReference type="NCBI Taxonomy" id="1795355"/>
    <lineage>
        <taxon>Bacteria</taxon>
        <taxon>Pseudomonadati</taxon>
        <taxon>Bacteroidota</taxon>
        <taxon>Cytophagia</taxon>
        <taxon>Cytophagales</taxon>
        <taxon>Cyclobacteriaceae</taxon>
        <taxon>Echinicola</taxon>
    </lineage>
</organism>
<evidence type="ECO:0000313" key="5">
    <source>
        <dbReference type="EMBL" id="AWW29478.1"/>
    </source>
</evidence>
<name>A0A2Z4IG61_9BACT</name>
<dbReference type="OrthoDB" id="9794330at2"/>
<dbReference type="SMART" id="SM00418">
    <property type="entry name" value="HTH_ARSR"/>
    <property type="match status" value="1"/>
</dbReference>
<dbReference type="KEGG" id="est:DN752_04630"/>
<keyword evidence="2" id="KW-0238">DNA-binding</keyword>
<dbReference type="Gene3D" id="1.10.10.10">
    <property type="entry name" value="Winged helix-like DNA-binding domain superfamily/Winged helix DNA-binding domain"/>
    <property type="match status" value="1"/>
</dbReference>
<reference evidence="5 6" key="1">
    <citation type="submission" date="2018-06" db="EMBL/GenBank/DDBJ databases">
        <title>Echinicola strongylocentroti sp. nov., isolated from a sea urchin Strongylocentrotus intermedius.</title>
        <authorList>
            <person name="Bae S.S."/>
        </authorList>
    </citation>
    <scope>NUCLEOTIDE SEQUENCE [LARGE SCALE GENOMIC DNA]</scope>
    <source>
        <strain evidence="5 6">MEBiC08714</strain>
    </source>
</reference>
<proteinExistence type="predicted"/>
<accession>A0A2Z4IG61</accession>
<keyword evidence="3" id="KW-0804">Transcription</keyword>